<dbReference type="AlphaFoldDB" id="A0A0S8FT12"/>
<reference evidence="1 2" key="1">
    <citation type="journal article" date="2015" name="Microbiome">
        <title>Genomic resolution of linkages in carbon, nitrogen, and sulfur cycling among widespread estuary sediment bacteria.</title>
        <authorList>
            <person name="Baker B.J."/>
            <person name="Lazar C.S."/>
            <person name="Teske A.P."/>
            <person name="Dick G.J."/>
        </authorList>
    </citation>
    <scope>NUCLEOTIDE SEQUENCE [LARGE SCALE GENOMIC DNA]</scope>
    <source>
        <strain evidence="1">SM23_42</strain>
    </source>
</reference>
<accession>A0A0S8FT12</accession>
<dbReference type="Pfam" id="PF14385">
    <property type="entry name" value="DUF4416"/>
    <property type="match status" value="1"/>
</dbReference>
<dbReference type="EMBL" id="LJUJ01000033">
    <property type="protein sequence ID" value="KPK62556.1"/>
    <property type="molecule type" value="Genomic_DNA"/>
</dbReference>
<name>A0A0S8FT12_UNCW3</name>
<evidence type="ECO:0000313" key="2">
    <source>
        <dbReference type="Proteomes" id="UP000051373"/>
    </source>
</evidence>
<proteinExistence type="predicted"/>
<evidence type="ECO:0000313" key="1">
    <source>
        <dbReference type="EMBL" id="KPK62556.1"/>
    </source>
</evidence>
<protein>
    <recommendedName>
        <fullName evidence="3">GTP-binding protein</fullName>
    </recommendedName>
</protein>
<gene>
    <name evidence="1" type="ORF">AMJ83_10630</name>
</gene>
<organism evidence="1 2">
    <name type="scientific">candidate division WOR_3 bacterium SM23_42</name>
    <dbReference type="NCBI Taxonomy" id="1703779"/>
    <lineage>
        <taxon>Bacteria</taxon>
        <taxon>Bacteria division WOR-3</taxon>
    </lineage>
</organism>
<comment type="caution">
    <text evidence="1">The sequence shown here is derived from an EMBL/GenBank/DDBJ whole genome shotgun (WGS) entry which is preliminary data.</text>
</comment>
<dbReference type="Proteomes" id="UP000051373">
    <property type="component" value="Unassembled WGS sequence"/>
</dbReference>
<sequence>MAEINEPQKVLPIAGLICAHDFTADMCHELSTEFGPVILKSEVVRFDHTTYYNKEMGSDLTRQWYVFGDLILPDTLVKLKHKANAVEKKYPNKNGGRKVNIDPGLISLSNLVLVSTKNYSHRIYLGQGIYAEVTLVYKDGRFNSLDWTYPDYRENMALKFFARARAILKDKLAETQSAVSGE</sequence>
<dbReference type="STRING" id="1703779.AMJ83_10630"/>
<evidence type="ECO:0008006" key="3">
    <source>
        <dbReference type="Google" id="ProtNLM"/>
    </source>
</evidence>
<dbReference type="InterPro" id="IPR025529">
    <property type="entry name" value="DUF4416"/>
</dbReference>